<dbReference type="EMBL" id="JBBLZC010000004">
    <property type="protein sequence ID" value="MEK0082617.1"/>
    <property type="molecule type" value="Genomic_DNA"/>
</dbReference>
<proteinExistence type="predicted"/>
<keyword evidence="3" id="KW-1185">Reference proteome</keyword>
<dbReference type="Gene3D" id="3.90.1570.10">
    <property type="entry name" value="tt1808, chain A"/>
    <property type="match status" value="1"/>
</dbReference>
<evidence type="ECO:0000313" key="3">
    <source>
        <dbReference type="Proteomes" id="UP001375743"/>
    </source>
</evidence>
<comment type="caution">
    <text evidence="2">The sequence shown here is derived from an EMBL/GenBank/DDBJ whole genome shotgun (WGS) entry which is preliminary data.</text>
</comment>
<reference evidence="2 3" key="1">
    <citation type="submission" date="2024-01" db="EMBL/GenBank/DDBJ databases">
        <title>Multi-omics insights into the function and evolution of sodium benzoate biodegradation pathways in Benzoatithermus flavus gen. nov., sp. nov. from hot spring.</title>
        <authorList>
            <person name="Hu C.-J."/>
            <person name="Li W.-J."/>
        </authorList>
    </citation>
    <scope>NUCLEOTIDE SEQUENCE [LARGE SCALE GENOMIC DNA]</scope>
    <source>
        <strain evidence="2 3">SYSU G07066</strain>
    </source>
</reference>
<keyword evidence="2" id="KW-0540">Nuclease</keyword>
<dbReference type="InterPro" id="IPR012296">
    <property type="entry name" value="Nuclease_put_TT1808"/>
</dbReference>
<feature type="domain" description="Putative restriction endonuclease" evidence="1">
    <location>
        <begin position="17"/>
        <end position="137"/>
    </location>
</feature>
<dbReference type="InterPro" id="IPR011335">
    <property type="entry name" value="Restrct_endonuc-II-like"/>
</dbReference>
<dbReference type="SUPFAM" id="SSF52980">
    <property type="entry name" value="Restriction endonuclease-like"/>
    <property type="match status" value="1"/>
</dbReference>
<evidence type="ECO:0000313" key="2">
    <source>
        <dbReference type="EMBL" id="MEK0082617.1"/>
    </source>
</evidence>
<dbReference type="InterPro" id="IPR008538">
    <property type="entry name" value="Uma2"/>
</dbReference>
<keyword evidence="2" id="KW-0378">Hydrolase</keyword>
<dbReference type="PANTHER" id="PTHR36558">
    <property type="entry name" value="GLR1098 PROTEIN"/>
    <property type="match status" value="1"/>
</dbReference>
<dbReference type="CDD" id="cd06260">
    <property type="entry name" value="DUF820-like"/>
    <property type="match status" value="1"/>
</dbReference>
<gene>
    <name evidence="2" type="ORF">U1T56_05610</name>
</gene>
<accession>A0ABU8XN69</accession>
<protein>
    <submittedName>
        <fullName evidence="2">Uma2 family endonuclease</fullName>
    </submittedName>
</protein>
<name>A0ABU8XN69_9PROT</name>
<dbReference type="Proteomes" id="UP001375743">
    <property type="component" value="Unassembled WGS sequence"/>
</dbReference>
<dbReference type="PANTHER" id="PTHR36558:SF1">
    <property type="entry name" value="RESTRICTION ENDONUCLEASE DOMAIN-CONTAINING PROTEIN-RELATED"/>
    <property type="match status" value="1"/>
</dbReference>
<organism evidence="2 3">
    <name type="scientific">Benzoatithermus flavus</name>
    <dbReference type="NCBI Taxonomy" id="3108223"/>
    <lineage>
        <taxon>Bacteria</taxon>
        <taxon>Pseudomonadati</taxon>
        <taxon>Pseudomonadota</taxon>
        <taxon>Alphaproteobacteria</taxon>
        <taxon>Geminicoccales</taxon>
        <taxon>Geminicoccaceae</taxon>
        <taxon>Benzoatithermus</taxon>
    </lineage>
</organism>
<dbReference type="GO" id="GO:0004519">
    <property type="term" value="F:endonuclease activity"/>
    <property type="evidence" value="ECO:0007669"/>
    <property type="project" value="UniProtKB-KW"/>
</dbReference>
<evidence type="ECO:0000259" key="1">
    <source>
        <dbReference type="Pfam" id="PF05685"/>
    </source>
</evidence>
<dbReference type="RefSeq" id="WP_418158468.1">
    <property type="nucleotide sequence ID" value="NZ_JBBLZC010000004.1"/>
</dbReference>
<keyword evidence="2" id="KW-0255">Endonuclease</keyword>
<sequence>MAMNAASERTERRMTVAEFLAWNDGTETRYELVNGMLVAMNQPAIRHALVCDNIGRALERQVRPPCRVFRAIAGVAHGEDDRTWREPDLVVTCKRPAEGFIAEPRFVVEVLSPSTEREDRTVKLDFYESFPTLEAVLLV</sequence>
<dbReference type="Pfam" id="PF05685">
    <property type="entry name" value="Uma2"/>
    <property type="match status" value="1"/>
</dbReference>